<feature type="transmembrane region" description="Helical" evidence="1">
    <location>
        <begin position="532"/>
        <end position="556"/>
    </location>
</feature>
<keyword evidence="1" id="KW-0812">Transmembrane</keyword>
<evidence type="ECO:0000259" key="2">
    <source>
        <dbReference type="Pfam" id="PF02129"/>
    </source>
</evidence>
<proteinExistence type="predicted"/>
<keyword evidence="4" id="KW-1185">Reference proteome</keyword>
<evidence type="ECO:0000313" key="3">
    <source>
        <dbReference type="EMBL" id="MEJ3689852.1"/>
    </source>
</evidence>
<dbReference type="InterPro" id="IPR029058">
    <property type="entry name" value="AB_hydrolase_fold"/>
</dbReference>
<feature type="transmembrane region" description="Helical" evidence="1">
    <location>
        <begin position="12"/>
        <end position="30"/>
    </location>
</feature>
<protein>
    <submittedName>
        <fullName evidence="3">CocE/NonD family hydrolase</fullName>
    </submittedName>
</protein>
<feature type="transmembrane region" description="Helical" evidence="1">
    <location>
        <begin position="629"/>
        <end position="653"/>
    </location>
</feature>
<feature type="transmembrane region" description="Helical" evidence="1">
    <location>
        <begin position="367"/>
        <end position="389"/>
    </location>
</feature>
<organism evidence="3 4">
    <name type="scientific">Faecalibacterium taiwanense</name>
    <dbReference type="NCBI Taxonomy" id="3030638"/>
    <lineage>
        <taxon>Bacteria</taxon>
        <taxon>Bacillati</taxon>
        <taxon>Bacillota</taxon>
        <taxon>Clostridia</taxon>
        <taxon>Eubacteriales</taxon>
        <taxon>Oscillospiraceae</taxon>
        <taxon>Faecalibacterium</taxon>
    </lineage>
</organism>
<evidence type="ECO:0000256" key="1">
    <source>
        <dbReference type="SAM" id="Phobius"/>
    </source>
</evidence>
<feature type="transmembrane region" description="Helical" evidence="1">
    <location>
        <begin position="322"/>
        <end position="346"/>
    </location>
</feature>
<dbReference type="Proteomes" id="UP001379600">
    <property type="component" value="Unassembled WGS sequence"/>
</dbReference>
<dbReference type="PANTHER" id="PTHR22946">
    <property type="entry name" value="DIENELACTONE HYDROLASE DOMAIN-CONTAINING PROTEIN-RELATED"/>
    <property type="match status" value="1"/>
</dbReference>
<evidence type="ECO:0000313" key="4">
    <source>
        <dbReference type="Proteomes" id="UP001379600"/>
    </source>
</evidence>
<dbReference type="SUPFAM" id="SSF53474">
    <property type="entry name" value="alpha/beta-Hydrolases"/>
    <property type="match status" value="1"/>
</dbReference>
<feature type="domain" description="Xaa-Pro dipeptidyl-peptidase-like" evidence="2">
    <location>
        <begin position="49"/>
        <end position="302"/>
    </location>
</feature>
<keyword evidence="1" id="KW-0472">Membrane</keyword>
<dbReference type="EMBL" id="JBBFKC010000001">
    <property type="protein sequence ID" value="MEJ3689852.1"/>
    <property type="molecule type" value="Genomic_DNA"/>
</dbReference>
<feature type="transmembrane region" description="Helical" evidence="1">
    <location>
        <begin position="568"/>
        <end position="593"/>
    </location>
</feature>
<dbReference type="InterPro" id="IPR000383">
    <property type="entry name" value="Xaa-Pro-like_dom"/>
</dbReference>
<dbReference type="RefSeq" id="WP_337678633.1">
    <property type="nucleotide sequence ID" value="NZ_JBBFKB010000006.1"/>
</dbReference>
<keyword evidence="3" id="KW-0378">Hydrolase</keyword>
<comment type="caution">
    <text evidence="3">The sequence shown here is derived from an EMBL/GenBank/DDBJ whole genome shotgun (WGS) entry which is preliminary data.</text>
</comment>
<feature type="transmembrane region" description="Helical" evidence="1">
    <location>
        <begin position="600"/>
        <end position="617"/>
    </location>
</feature>
<feature type="transmembrane region" description="Helical" evidence="1">
    <location>
        <begin position="409"/>
        <end position="431"/>
    </location>
</feature>
<keyword evidence="1" id="KW-1133">Transmembrane helix</keyword>
<reference evidence="3 4" key="1">
    <citation type="submission" date="2024-03" db="EMBL/GenBank/DDBJ databases">
        <authorList>
            <person name="Plomp N."/>
            <person name="Harmsen H.J."/>
        </authorList>
    </citation>
    <scope>NUCLEOTIDE SEQUENCE [LARGE SCALE GENOMIC DNA]</scope>
    <source>
        <strain evidence="3 4">HTF-76H</strain>
    </source>
</reference>
<dbReference type="Gene3D" id="3.40.50.1820">
    <property type="entry name" value="alpha/beta hydrolase"/>
    <property type="match status" value="1"/>
</dbReference>
<feature type="transmembrane region" description="Helical" evidence="1">
    <location>
        <begin position="452"/>
        <end position="476"/>
    </location>
</feature>
<name>A0AB35XWI6_9FIRM</name>
<dbReference type="GO" id="GO:0016787">
    <property type="term" value="F:hydrolase activity"/>
    <property type="evidence" value="ECO:0007669"/>
    <property type="project" value="UniProtKB-KW"/>
</dbReference>
<sequence>MNEKKLSRPLISLIVSIALIIVGIAGSFILQTNSGKTTIRNVTIESESGHTLAMDVYIPENATAETPAPAIFVQHGGNNNKEEMQHYCIELARRGYVAIGVDMYGMGESEPLPDSEWLTQGRGLYDAVRYGVTLPYVDTDRVSLLGYSRGGKAAGEALQCDNDSLNVVKAIFLIHSDPIVRNSEGYTDVYGARDVAVLADKNDEFFFSEKANDNGTYSNDANKYAANLSSPAEYVINNSAQSFLYFGIDPATTSEQRVAETVYEQDYGGKTGSRQIFVSNETHMAGWWSPLVMNRVLTFFNRVMPTSTALSASSYTYTIWNIFKIIALSGLLLFAGSLMVWLVNSVKTFQCADNGEQDLRPVGDKNAVAWFWGIQIISAVLSILIIRFLNKQGLASYRDALFHSANPAYHGLISLLCGALTLVLCTVWYMAYGKKHGFSFRNTGIAISGHALLKSIGAALLAVFALILMVFAVDYFVDVNFLIVYWGFMKFGANRIPGMLLVVPMYLVYYIVMSISVNSFNFSTALGKNKLLSNLLISFIASVPTLFVLCYVYGIFKATGSNPMFGGLASAATAVYALPGFIFVAILICRLLYQHTGNPYLGGIFCGVLAAVSEWGICEIRVHTPGTQYAGTALVYALIAIGFVVTIACAVLLKKNNAAVQAHK</sequence>
<dbReference type="Pfam" id="PF02129">
    <property type="entry name" value="Peptidase_S15"/>
    <property type="match status" value="1"/>
</dbReference>
<dbReference type="InterPro" id="IPR050261">
    <property type="entry name" value="FrsA_esterase"/>
</dbReference>
<dbReference type="AlphaFoldDB" id="A0AB35XWI6"/>
<gene>
    <name evidence="3" type="ORF">WF787_01245</name>
</gene>
<feature type="transmembrane region" description="Helical" evidence="1">
    <location>
        <begin position="496"/>
        <end position="520"/>
    </location>
</feature>
<accession>A0AB35XWI6</accession>